<keyword evidence="2" id="KW-1185">Reference proteome</keyword>
<name>A0A2T0AWE9_9FIRM</name>
<organism evidence="1 2">
    <name type="scientific">Neomoorella humiferrea</name>
    <dbReference type="NCBI Taxonomy" id="676965"/>
    <lineage>
        <taxon>Bacteria</taxon>
        <taxon>Bacillati</taxon>
        <taxon>Bacillota</taxon>
        <taxon>Clostridia</taxon>
        <taxon>Neomoorellales</taxon>
        <taxon>Neomoorellaceae</taxon>
        <taxon>Neomoorella</taxon>
    </lineage>
</organism>
<evidence type="ECO:0000313" key="2">
    <source>
        <dbReference type="Proteomes" id="UP000238415"/>
    </source>
</evidence>
<dbReference type="Pfam" id="PF09484">
    <property type="entry name" value="Cas_TM1802"/>
    <property type="match status" value="1"/>
</dbReference>
<dbReference type="InterPro" id="IPR013389">
    <property type="entry name" value="CRISPR-assoc_prot_Cas8b"/>
</dbReference>
<proteinExistence type="predicted"/>
<dbReference type="Proteomes" id="UP000238415">
    <property type="component" value="Unassembled WGS sequence"/>
</dbReference>
<gene>
    <name evidence="1" type="ORF">MOHU_05710</name>
</gene>
<protein>
    <submittedName>
        <fullName evidence="1">CRISPR-associated protein</fullName>
    </submittedName>
</protein>
<comment type="caution">
    <text evidence="1">The sequence shown here is derived from an EMBL/GenBank/DDBJ whole genome shotgun (WGS) entry which is preliminary data.</text>
</comment>
<dbReference type="AlphaFoldDB" id="A0A2T0AWE9"/>
<sequence>MKLDFLDEFKDPYMQTPVGRGVFLAGVVLGYMARCQVEGEKDIASAPLFKQLEFGRLNMKALKKLLARVPQLLAAYRETMKYSGLIAALAAEANGLILKGENQELGVDGNFAFTTGFANASSYFWKIFGKKDGETTE</sequence>
<dbReference type="RefSeq" id="WP_106004579.1">
    <property type="nucleotide sequence ID" value="NZ_CP136419.1"/>
</dbReference>
<evidence type="ECO:0000313" key="1">
    <source>
        <dbReference type="EMBL" id="PRR75064.1"/>
    </source>
</evidence>
<reference evidence="1 2" key="1">
    <citation type="submission" date="2018-03" db="EMBL/GenBank/DDBJ databases">
        <title>Genome sequence of Moorella humiferrea DSM 23265.</title>
        <authorList>
            <person name="Poehlein A."/>
            <person name="Daniel R."/>
        </authorList>
    </citation>
    <scope>NUCLEOTIDE SEQUENCE [LARGE SCALE GENOMIC DNA]</scope>
    <source>
        <strain evidence="1 2">DSM 23265</strain>
    </source>
</reference>
<dbReference type="EMBL" id="PVXM01000006">
    <property type="protein sequence ID" value="PRR75064.1"/>
    <property type="molecule type" value="Genomic_DNA"/>
</dbReference>
<dbReference type="OrthoDB" id="1807618at2"/>
<accession>A0A2T0AWE9</accession>